<feature type="compositionally biased region" description="Low complexity" evidence="1">
    <location>
        <begin position="1258"/>
        <end position="1271"/>
    </location>
</feature>
<feature type="region of interest" description="Disordered" evidence="1">
    <location>
        <begin position="1240"/>
        <end position="1285"/>
    </location>
</feature>
<dbReference type="GO" id="GO:0043291">
    <property type="term" value="C:RAVE complex"/>
    <property type="evidence" value="ECO:0007669"/>
    <property type="project" value="TreeGrafter"/>
</dbReference>
<gene>
    <name evidence="3" type="ORF">VP01_2815g2</name>
</gene>
<dbReference type="Pfam" id="PF12234">
    <property type="entry name" value="Rav1p_C"/>
    <property type="match status" value="1"/>
</dbReference>
<keyword evidence="4" id="KW-1185">Reference proteome</keyword>
<feature type="region of interest" description="Disordered" evidence="1">
    <location>
        <begin position="963"/>
        <end position="983"/>
    </location>
</feature>
<comment type="caution">
    <text evidence="3">The sequence shown here is derived from an EMBL/GenBank/DDBJ whole genome shotgun (WGS) entry which is preliminary data.</text>
</comment>
<name>A0A0L6V2F1_9BASI</name>
<evidence type="ECO:0000256" key="1">
    <source>
        <dbReference type="SAM" id="MobiDB-lite"/>
    </source>
</evidence>
<dbReference type="PANTHER" id="PTHR13950:SF9">
    <property type="entry name" value="RABCONNECTIN-3A"/>
    <property type="match status" value="1"/>
</dbReference>
<dbReference type="EMBL" id="LAVV01007741">
    <property type="protein sequence ID" value="KNZ54924.1"/>
    <property type="molecule type" value="Genomic_DNA"/>
</dbReference>
<evidence type="ECO:0000313" key="4">
    <source>
        <dbReference type="Proteomes" id="UP000037035"/>
    </source>
</evidence>
<dbReference type="STRING" id="27349.A0A0L6V2F1"/>
<organism evidence="3 4">
    <name type="scientific">Puccinia sorghi</name>
    <dbReference type="NCBI Taxonomy" id="27349"/>
    <lineage>
        <taxon>Eukaryota</taxon>
        <taxon>Fungi</taxon>
        <taxon>Dikarya</taxon>
        <taxon>Basidiomycota</taxon>
        <taxon>Pucciniomycotina</taxon>
        <taxon>Pucciniomycetes</taxon>
        <taxon>Pucciniales</taxon>
        <taxon>Pucciniaceae</taxon>
        <taxon>Puccinia</taxon>
    </lineage>
</organism>
<dbReference type="InterPro" id="IPR052208">
    <property type="entry name" value="DmX-like/RAVE_component"/>
</dbReference>
<dbReference type="PANTHER" id="PTHR13950">
    <property type="entry name" value="RABCONNECTIN-RELATED"/>
    <property type="match status" value="1"/>
</dbReference>
<accession>A0A0L6V2F1</accession>
<dbReference type="OrthoDB" id="342131at2759"/>
<dbReference type="Proteomes" id="UP000037035">
    <property type="component" value="Unassembled WGS sequence"/>
</dbReference>
<sequence>MCDRYAHRTGPDNVFSSGAVYDTLSGIPASLCLRCQGGHTTSSCSSTFNPRMSTSQDGQPIILGSINPSKFSLSLSPSYSNQFIILYASGLVINLVNPVSLRLIQSIHVIDHLPHLSNYQPSVDAVCLTEDNQRLAASCGPLTAIFESSSSIFPTSWKLHSTFTCHISRILSIDLKQSYCLATGKDGLSLHQLEEEETSDSDQPARWIKRWAVRGQPSEQSTFDILDDGTCLIVTTVLGSPVLRAYEFSISLFATPLSPQPCSPKTIALSLPIRSIRLFYRQSPPSNQPHALPCLSVEVVAPVIGTALHYFNLVRRPLAIRLGNPDQQQHLERYKPKVQYLHQSMCAISVPANAPRILACFPLDRMAQHFILHSQQKTGQEPHLNVILLSDGQVHLARSTKNTTLLSTNPPLLSDDMLDLFKRSGTKIQSVMSVNSSNGQPENLSLSIVVRPLTPTGEIFVSQIPLGAFLARPTAASSYLRLVSTKRLPYGHMPLFASMSYYETQHTSLANLLITASTKHRAAQDVCLCNVAEDKSRRVTRLLAYAAHTEQAMVPQNTDLTGKFEALGCLNYGGCYCKSGPTNLIAENSRFLAMLYAMSETDRTRTYRVVILDLRQHPYSPGIVGLDTFEVEKSSVGTGNKTQLKWSDYKNGAHSFHGDCSLGVCCGADVVRIYTRAIHGWWTCTSNVHSHRNGSISQICWLTSADQSTRLIYQTAGHTLLGPPISHPERLTLAPWHPTLLKNQFLFGRRNLSVACATVACLSLALDNSLQPLTLLCQRIVTVGLEDDGALIVKELEDLANDFVLPENLSPTILSPAHVDIIESGIDDCRIPLLSEHEQASLLHLAEALLQVQKARSHGIDMHGCQYIFSLINHLKNPTGCQSDVDLGFGPDQDTGILSAQLSSTRALIAQETCTILSKYAANPGSRLDWKVARSAGLFLWLDTLEEVHSYLERIAQAEYVSGGGGNDPSTDKLRTSDGPREQDPAACSIFYMALKKKRLLMGLWKVAYGHADRPLMTKFLENDFSEARWKTAAQKNAFALLSRQRFRFAASFFLLADRLQDAVNVCVRQLSDWQLALAIVRAYQGDRGPAMDKLLTETVLPLGFSSGNRWLVSWSFRMLGEMELACRILVVSIQHFDQSLFHGAWDDPLIRNRWTPSVHATSAVRMGPLDLSLVLLFNCLKRGSRSPLRWTDERELFLLTVDELTNAGGLSLSWCAVLAAALAKTWHIDRPDLLGPRLARTAPDPCSNDQQLQPLGSAPNPFSNPRSSSSIEAPLPPPKKNVLTQPVVPEFEMSSFF</sequence>
<proteinExistence type="predicted"/>
<dbReference type="InterPro" id="IPR022033">
    <property type="entry name" value="Rav1p_C"/>
</dbReference>
<dbReference type="GO" id="GO:0007035">
    <property type="term" value="P:vacuolar acidification"/>
    <property type="evidence" value="ECO:0007669"/>
    <property type="project" value="TreeGrafter"/>
</dbReference>
<reference evidence="3 4" key="1">
    <citation type="submission" date="2015-08" db="EMBL/GenBank/DDBJ databases">
        <title>Next Generation Sequencing and Analysis of the Genome of Puccinia sorghi L Schw, the Causal Agent of Maize Common Rust.</title>
        <authorList>
            <person name="Rochi L."/>
            <person name="Burguener G."/>
            <person name="Darino M."/>
            <person name="Turjanski A."/>
            <person name="Kreff E."/>
            <person name="Dieguez M.J."/>
            <person name="Sacco F."/>
        </authorList>
    </citation>
    <scope>NUCLEOTIDE SEQUENCE [LARGE SCALE GENOMIC DNA]</scope>
    <source>
        <strain evidence="3 4">RO10H11247</strain>
    </source>
</reference>
<dbReference type="VEuPathDB" id="FungiDB:VP01_2815g2"/>
<feature type="domain" description="RAVE complex protein Rav1 C-terminal" evidence="2">
    <location>
        <begin position="735"/>
        <end position="1184"/>
    </location>
</feature>
<protein>
    <recommendedName>
        <fullName evidence="2">RAVE complex protein Rav1 C-terminal domain-containing protein</fullName>
    </recommendedName>
</protein>
<feature type="compositionally biased region" description="Basic and acidic residues" evidence="1">
    <location>
        <begin position="970"/>
        <end position="983"/>
    </location>
</feature>
<evidence type="ECO:0000259" key="2">
    <source>
        <dbReference type="Pfam" id="PF12234"/>
    </source>
</evidence>
<evidence type="ECO:0000313" key="3">
    <source>
        <dbReference type="EMBL" id="KNZ54924.1"/>
    </source>
</evidence>